<gene>
    <name evidence="1" type="ORF">GJ698_03490</name>
</gene>
<keyword evidence="2" id="KW-1185">Reference proteome</keyword>
<sequence>MFYVGRAFEHAAWPKAIRPDIFVDHPDCLPGPESRALTLAILASIEAEQQKEIDQLDEQAIRFYSRAMSEAAAILDERDPEFYPDNGEELLRQMRAEWAAGASQPESAF</sequence>
<organism evidence="1 2">
    <name type="scientific">Duganella aquatilis</name>
    <dbReference type="NCBI Taxonomy" id="2666082"/>
    <lineage>
        <taxon>Bacteria</taxon>
        <taxon>Pseudomonadati</taxon>
        <taxon>Pseudomonadota</taxon>
        <taxon>Betaproteobacteria</taxon>
        <taxon>Burkholderiales</taxon>
        <taxon>Oxalobacteraceae</taxon>
        <taxon>Telluria group</taxon>
        <taxon>Duganella</taxon>
    </lineage>
</organism>
<comment type="caution">
    <text evidence="1">The sequence shown here is derived from an EMBL/GenBank/DDBJ whole genome shotgun (WGS) entry which is preliminary data.</text>
</comment>
<reference evidence="1 2" key="1">
    <citation type="submission" date="2019-11" db="EMBL/GenBank/DDBJ databases">
        <title>Novel species isolated from a subtropical stream in China.</title>
        <authorList>
            <person name="Lu H."/>
        </authorList>
    </citation>
    <scope>NUCLEOTIDE SEQUENCE [LARGE SCALE GENOMIC DNA]</scope>
    <source>
        <strain evidence="1 2">FT26W</strain>
    </source>
</reference>
<accession>A0A844CS73</accession>
<dbReference type="AlphaFoldDB" id="A0A844CS73"/>
<name>A0A844CS73_9BURK</name>
<protein>
    <submittedName>
        <fullName evidence="1">Uncharacterized protein</fullName>
    </submittedName>
</protein>
<evidence type="ECO:0000313" key="1">
    <source>
        <dbReference type="EMBL" id="MRW83153.1"/>
    </source>
</evidence>
<evidence type="ECO:0000313" key="2">
    <source>
        <dbReference type="Proteomes" id="UP000439986"/>
    </source>
</evidence>
<proteinExistence type="predicted"/>
<dbReference type="EMBL" id="WKJL01000001">
    <property type="protein sequence ID" value="MRW83153.1"/>
    <property type="molecule type" value="Genomic_DNA"/>
</dbReference>
<dbReference type="RefSeq" id="WP_154356169.1">
    <property type="nucleotide sequence ID" value="NZ_WKJL01000001.1"/>
</dbReference>
<dbReference type="Proteomes" id="UP000439986">
    <property type="component" value="Unassembled WGS sequence"/>
</dbReference>